<keyword evidence="2" id="KW-1185">Reference proteome</keyword>
<protein>
    <submittedName>
        <fullName evidence="1">Uncharacterized protein</fullName>
    </submittedName>
</protein>
<dbReference type="EMBL" id="CAXKWB010008117">
    <property type="protein sequence ID" value="CAL4089699.1"/>
    <property type="molecule type" value="Genomic_DNA"/>
</dbReference>
<evidence type="ECO:0000313" key="2">
    <source>
        <dbReference type="Proteomes" id="UP001497623"/>
    </source>
</evidence>
<gene>
    <name evidence="1" type="ORF">MNOR_LOCUS13877</name>
</gene>
<dbReference type="Proteomes" id="UP001497623">
    <property type="component" value="Unassembled WGS sequence"/>
</dbReference>
<dbReference type="AlphaFoldDB" id="A0AAV2QKG3"/>
<evidence type="ECO:0000313" key="1">
    <source>
        <dbReference type="EMBL" id="CAL4089699.1"/>
    </source>
</evidence>
<accession>A0AAV2QKG3</accession>
<organism evidence="1 2">
    <name type="scientific">Meganyctiphanes norvegica</name>
    <name type="common">Northern krill</name>
    <name type="synonym">Thysanopoda norvegica</name>
    <dbReference type="NCBI Taxonomy" id="48144"/>
    <lineage>
        <taxon>Eukaryota</taxon>
        <taxon>Metazoa</taxon>
        <taxon>Ecdysozoa</taxon>
        <taxon>Arthropoda</taxon>
        <taxon>Crustacea</taxon>
        <taxon>Multicrustacea</taxon>
        <taxon>Malacostraca</taxon>
        <taxon>Eumalacostraca</taxon>
        <taxon>Eucarida</taxon>
        <taxon>Euphausiacea</taxon>
        <taxon>Euphausiidae</taxon>
        <taxon>Meganyctiphanes</taxon>
    </lineage>
</organism>
<comment type="caution">
    <text evidence="1">The sequence shown here is derived from an EMBL/GenBank/DDBJ whole genome shotgun (WGS) entry which is preliminary data.</text>
</comment>
<reference evidence="1 2" key="1">
    <citation type="submission" date="2024-05" db="EMBL/GenBank/DDBJ databases">
        <authorList>
            <person name="Wallberg A."/>
        </authorList>
    </citation>
    <scope>NUCLEOTIDE SEQUENCE [LARGE SCALE GENOMIC DNA]</scope>
</reference>
<name>A0AAV2QKG3_MEGNR</name>
<sequence>MLLPHGIWNSILNHTFCMGSDLLKELQSRYGGVGHRHFGQSRYIPVHNEHSGHHHFSGLSTALPLAPGWVPVCKHCSCGQFGHCHMDLEYGASNRVCSYNTVLDGRHQVSDVQPGLLNCPPISPVS</sequence>
<proteinExistence type="predicted"/>